<reference evidence="1" key="1">
    <citation type="submission" date="2021-01" db="EMBL/GenBank/DDBJ databases">
        <title>Whole genome shotgun sequence of Actinoplanes rishiriensis NBRC 108556.</title>
        <authorList>
            <person name="Komaki H."/>
            <person name="Tamura T."/>
        </authorList>
    </citation>
    <scope>NUCLEOTIDE SEQUENCE</scope>
    <source>
        <strain evidence="1">NBRC 108556</strain>
    </source>
</reference>
<evidence type="ECO:0000313" key="1">
    <source>
        <dbReference type="EMBL" id="GIF01961.1"/>
    </source>
</evidence>
<keyword evidence="2" id="KW-1185">Reference proteome</keyword>
<gene>
    <name evidence="1" type="ORF">Ari01nite_94250</name>
</gene>
<name>A0A919N1P0_9ACTN</name>
<proteinExistence type="predicted"/>
<evidence type="ECO:0000313" key="2">
    <source>
        <dbReference type="Proteomes" id="UP000636960"/>
    </source>
</evidence>
<accession>A0A919N1P0</accession>
<comment type="caution">
    <text evidence="1">The sequence shown here is derived from an EMBL/GenBank/DDBJ whole genome shotgun (WGS) entry which is preliminary data.</text>
</comment>
<dbReference type="Proteomes" id="UP000636960">
    <property type="component" value="Unassembled WGS sequence"/>
</dbReference>
<protein>
    <submittedName>
        <fullName evidence="1">Uncharacterized protein</fullName>
    </submittedName>
</protein>
<organism evidence="1 2">
    <name type="scientific">Paractinoplanes rishiriensis</name>
    <dbReference type="NCBI Taxonomy" id="1050105"/>
    <lineage>
        <taxon>Bacteria</taxon>
        <taxon>Bacillati</taxon>
        <taxon>Actinomycetota</taxon>
        <taxon>Actinomycetes</taxon>
        <taxon>Micromonosporales</taxon>
        <taxon>Micromonosporaceae</taxon>
        <taxon>Paractinoplanes</taxon>
    </lineage>
</organism>
<dbReference type="AlphaFoldDB" id="A0A919N1P0"/>
<dbReference type="EMBL" id="BOMV01000115">
    <property type="protein sequence ID" value="GIF01961.1"/>
    <property type="molecule type" value="Genomic_DNA"/>
</dbReference>
<sequence>MNEADEGQIRIDLTNTGDVNATVVSFIRRPWEGGPYSDFMDPGATASRVYVVGTERYDIRVTVDGCDTVRFKGRWTAPTAV</sequence>